<dbReference type="Gene3D" id="3.40.50.720">
    <property type="entry name" value="NAD(P)-binding Rossmann-like Domain"/>
    <property type="match status" value="1"/>
</dbReference>
<evidence type="ECO:0000313" key="4">
    <source>
        <dbReference type="Proteomes" id="UP000613580"/>
    </source>
</evidence>
<keyword evidence="4" id="KW-1185">Reference proteome</keyword>
<reference evidence="3" key="1">
    <citation type="submission" date="2020-05" db="EMBL/GenBank/DDBJ databases">
        <title>Mycena genomes resolve the evolution of fungal bioluminescence.</title>
        <authorList>
            <person name="Tsai I.J."/>
        </authorList>
    </citation>
    <scope>NUCLEOTIDE SEQUENCE</scope>
    <source>
        <strain evidence="3">110903Hualien_Pintung</strain>
    </source>
</reference>
<evidence type="ECO:0000256" key="2">
    <source>
        <dbReference type="ARBA" id="ARBA00023002"/>
    </source>
</evidence>
<dbReference type="AlphaFoldDB" id="A0A8H6SJR9"/>
<gene>
    <name evidence="3" type="ORF">HMN09_01001200</name>
</gene>
<dbReference type="OrthoDB" id="191139at2759"/>
<evidence type="ECO:0000256" key="1">
    <source>
        <dbReference type="ARBA" id="ARBA00006484"/>
    </source>
</evidence>
<evidence type="ECO:0000313" key="3">
    <source>
        <dbReference type="EMBL" id="KAF7299936.1"/>
    </source>
</evidence>
<comment type="similarity">
    <text evidence="1">Belongs to the short-chain dehydrogenases/reductases (SDR) family.</text>
</comment>
<proteinExistence type="inferred from homology"/>
<dbReference type="InterPro" id="IPR036291">
    <property type="entry name" value="NAD(P)-bd_dom_sf"/>
</dbReference>
<organism evidence="3 4">
    <name type="scientific">Mycena chlorophos</name>
    <name type="common">Agaric fungus</name>
    <name type="synonym">Agaricus chlorophos</name>
    <dbReference type="NCBI Taxonomy" id="658473"/>
    <lineage>
        <taxon>Eukaryota</taxon>
        <taxon>Fungi</taxon>
        <taxon>Dikarya</taxon>
        <taxon>Basidiomycota</taxon>
        <taxon>Agaricomycotina</taxon>
        <taxon>Agaricomycetes</taxon>
        <taxon>Agaricomycetidae</taxon>
        <taxon>Agaricales</taxon>
        <taxon>Marasmiineae</taxon>
        <taxon>Mycenaceae</taxon>
        <taxon>Mycena</taxon>
    </lineage>
</organism>
<dbReference type="Pfam" id="PF00106">
    <property type="entry name" value="adh_short"/>
    <property type="match status" value="1"/>
</dbReference>
<dbReference type="InterPro" id="IPR002347">
    <property type="entry name" value="SDR_fam"/>
</dbReference>
<accession>A0A8H6SJR9</accession>
<dbReference type="PANTHER" id="PTHR24320:SF283">
    <property type="entry name" value="RETINOL DEHYDROGENASE 11"/>
    <property type="match status" value="1"/>
</dbReference>
<comment type="caution">
    <text evidence="3">The sequence shown here is derived from an EMBL/GenBank/DDBJ whole genome shotgun (WGS) entry which is preliminary data.</text>
</comment>
<dbReference type="EMBL" id="JACAZE010000014">
    <property type="protein sequence ID" value="KAF7299936.1"/>
    <property type="molecule type" value="Genomic_DNA"/>
</dbReference>
<dbReference type="PANTHER" id="PTHR24320">
    <property type="entry name" value="RETINOL DEHYDROGENASE"/>
    <property type="match status" value="1"/>
</dbReference>
<keyword evidence="2" id="KW-0560">Oxidoreductase</keyword>
<dbReference type="SUPFAM" id="SSF51735">
    <property type="entry name" value="NAD(P)-binding Rossmann-fold domains"/>
    <property type="match status" value="1"/>
</dbReference>
<name>A0A8H6SJR9_MYCCL</name>
<dbReference type="GO" id="GO:0016491">
    <property type="term" value="F:oxidoreductase activity"/>
    <property type="evidence" value="ECO:0007669"/>
    <property type="project" value="UniProtKB-KW"/>
</dbReference>
<sequence>MLLCRTHKSATQLPSGHSYLLQCKMSSALPTFGFSTTAEEVVDALASEVTGKNVLITGTSLNGLGFEAARAIAKRANLVIITGHNAARLQFSADAISKDQPKANVRALVLDLSSLAAVRKAAAEVNAYSEPLHVLIHNAADTNGVYTLTVDGFESQMAVDHFSPFLFTKLLLPKLLASASASWVPRVVAVSSEAAYMGPGINLSLPSLAKPAPGSPQMEYFVRYHEAKSANVLFAKGITQRSGGKIRGYSLHPGTIFTNVHEKEANAAMLKSVGALTEDGKPNTEIFKWKSIPQGAATTVIAAFDPRLSDKSGSFLIDGVEANDKLTPILTDPASAVRLWKLTEEVIGEEFDF</sequence>
<protein>
    <submittedName>
        <fullName evidence="3">Short-chain dehydrogenase/reductase family protein</fullName>
    </submittedName>
</protein>
<dbReference type="Proteomes" id="UP000613580">
    <property type="component" value="Unassembled WGS sequence"/>
</dbReference>